<dbReference type="PANTHER" id="PTHR43591:SF24">
    <property type="entry name" value="2-METHOXY-6-POLYPRENYL-1,4-BENZOQUINOL METHYLASE, MITOCHONDRIAL"/>
    <property type="match status" value="1"/>
</dbReference>
<protein>
    <submittedName>
        <fullName evidence="2">Class I SAM-dependent methyltransferase</fullName>
    </submittedName>
</protein>
<accession>A0ABT4RF34</accession>
<comment type="caution">
    <text evidence="2">The sequence shown here is derived from an EMBL/GenBank/DDBJ whole genome shotgun (WGS) entry which is preliminary data.</text>
</comment>
<evidence type="ECO:0000313" key="2">
    <source>
        <dbReference type="EMBL" id="MDA0137144.1"/>
    </source>
</evidence>
<dbReference type="PANTHER" id="PTHR43591">
    <property type="entry name" value="METHYLTRANSFERASE"/>
    <property type="match status" value="1"/>
</dbReference>
<dbReference type="SUPFAM" id="SSF53335">
    <property type="entry name" value="S-adenosyl-L-methionine-dependent methyltransferases"/>
    <property type="match status" value="1"/>
</dbReference>
<evidence type="ECO:0000313" key="3">
    <source>
        <dbReference type="Proteomes" id="UP001147700"/>
    </source>
</evidence>
<organism evidence="2 3">
    <name type="scientific">Solirubrobacter deserti</name>
    <dbReference type="NCBI Taxonomy" id="2282478"/>
    <lineage>
        <taxon>Bacteria</taxon>
        <taxon>Bacillati</taxon>
        <taxon>Actinomycetota</taxon>
        <taxon>Thermoleophilia</taxon>
        <taxon>Solirubrobacterales</taxon>
        <taxon>Solirubrobacteraceae</taxon>
        <taxon>Solirubrobacter</taxon>
    </lineage>
</organism>
<feature type="domain" description="Methyltransferase" evidence="1">
    <location>
        <begin position="52"/>
        <end position="144"/>
    </location>
</feature>
<dbReference type="Proteomes" id="UP001147700">
    <property type="component" value="Unassembled WGS sequence"/>
</dbReference>
<reference evidence="2" key="1">
    <citation type="submission" date="2022-10" db="EMBL/GenBank/DDBJ databases">
        <title>The WGS of Solirubrobacter sp. CPCC 204708.</title>
        <authorList>
            <person name="Jiang Z."/>
        </authorList>
    </citation>
    <scope>NUCLEOTIDE SEQUENCE</scope>
    <source>
        <strain evidence="2">CPCC 204708</strain>
    </source>
</reference>
<dbReference type="InterPro" id="IPR029063">
    <property type="entry name" value="SAM-dependent_MTases_sf"/>
</dbReference>
<sequence length="273" mass="29262">MTIIPQAIDLATVKSRQQAMWASGDFGVIAALIHIVAELLVDSADLIAGSRVLDVAGGTGNAAIAAARCGCDVTCTDYVPELLERGRERARAERLNIEFAEADAEALPYGDGEFDAVISTFGAMFAPDQAKAASELVRTTRPGGLIALASWTPEGFLGELFRTTAGHVPPPPGVASPLRWGTEAGITELLGDDVELVSTRRRTFTWRFRRPAEFIYTLREWYGPTVKAFEAVGPAGAAALEHDLIEVVKRAARNRDGAIAVPAEYLEVVAVKR</sequence>
<dbReference type="EMBL" id="JAPCID010000008">
    <property type="protein sequence ID" value="MDA0137144.1"/>
    <property type="molecule type" value="Genomic_DNA"/>
</dbReference>
<keyword evidence="3" id="KW-1185">Reference proteome</keyword>
<gene>
    <name evidence="2" type="ORF">OJ962_06520</name>
</gene>
<proteinExistence type="predicted"/>
<dbReference type="GO" id="GO:0008168">
    <property type="term" value="F:methyltransferase activity"/>
    <property type="evidence" value="ECO:0007669"/>
    <property type="project" value="UniProtKB-KW"/>
</dbReference>
<name>A0ABT4RF34_9ACTN</name>
<dbReference type="GO" id="GO:0032259">
    <property type="term" value="P:methylation"/>
    <property type="evidence" value="ECO:0007669"/>
    <property type="project" value="UniProtKB-KW"/>
</dbReference>
<dbReference type="CDD" id="cd02440">
    <property type="entry name" value="AdoMet_MTases"/>
    <property type="match status" value="1"/>
</dbReference>
<dbReference type="InterPro" id="IPR041698">
    <property type="entry name" value="Methyltransf_25"/>
</dbReference>
<keyword evidence="2" id="KW-0489">Methyltransferase</keyword>
<evidence type="ECO:0000259" key="1">
    <source>
        <dbReference type="Pfam" id="PF13649"/>
    </source>
</evidence>
<dbReference type="Pfam" id="PF13649">
    <property type="entry name" value="Methyltransf_25"/>
    <property type="match status" value="1"/>
</dbReference>
<keyword evidence="2" id="KW-0808">Transferase</keyword>
<dbReference type="Gene3D" id="3.40.50.150">
    <property type="entry name" value="Vaccinia Virus protein VP39"/>
    <property type="match status" value="1"/>
</dbReference>